<dbReference type="InterPro" id="IPR017853">
    <property type="entry name" value="GH"/>
</dbReference>
<reference evidence="2" key="1">
    <citation type="submission" date="2016-10" db="EMBL/GenBank/DDBJ databases">
        <authorList>
            <person name="Varghese N."/>
            <person name="Submissions S."/>
        </authorList>
    </citation>
    <scope>NUCLEOTIDE SEQUENCE [LARGE SCALE GENOMIC DNA]</scope>
    <source>
        <strain evidence="2">CGMCC 1.10121</strain>
    </source>
</reference>
<evidence type="ECO:0000313" key="1">
    <source>
        <dbReference type="EMBL" id="SEP13657.1"/>
    </source>
</evidence>
<dbReference type="AlphaFoldDB" id="A0A1H8VEK9"/>
<proteinExistence type="predicted"/>
<dbReference type="Proteomes" id="UP000199126">
    <property type="component" value="Unassembled WGS sequence"/>
</dbReference>
<organism evidence="1 2">
    <name type="scientific">Halogranum amylolyticum</name>
    <dbReference type="NCBI Taxonomy" id="660520"/>
    <lineage>
        <taxon>Archaea</taxon>
        <taxon>Methanobacteriati</taxon>
        <taxon>Methanobacteriota</taxon>
        <taxon>Stenosarchaea group</taxon>
        <taxon>Halobacteria</taxon>
        <taxon>Halobacteriales</taxon>
        <taxon>Haloferacaceae</taxon>
    </lineage>
</organism>
<protein>
    <submittedName>
        <fullName evidence="1">Alpha-amylase</fullName>
    </submittedName>
</protein>
<gene>
    <name evidence="1" type="ORF">SAMN04487948_11612</name>
</gene>
<dbReference type="Gene3D" id="3.20.20.80">
    <property type="entry name" value="Glycosidases"/>
    <property type="match status" value="1"/>
</dbReference>
<keyword evidence="2" id="KW-1185">Reference proteome</keyword>
<accession>A0A1H8VEK9</accession>
<dbReference type="EMBL" id="FODV01000016">
    <property type="protein sequence ID" value="SEP13657.1"/>
    <property type="molecule type" value="Genomic_DNA"/>
</dbReference>
<evidence type="ECO:0000313" key="2">
    <source>
        <dbReference type="Proteomes" id="UP000199126"/>
    </source>
</evidence>
<name>A0A1H8VEK9_9EURY</name>
<dbReference type="SUPFAM" id="SSF51445">
    <property type="entry name" value="(Trans)glycosidases"/>
    <property type="match status" value="1"/>
</dbReference>
<sequence>MSVMDYPLYFTMREKAFDSDGDPSTLDDAGLVALHPRRTVTFVSNHDSPPPENEMLAYAYILTYEGYPRVYSGRIDIDDEAISNLLSIRRTYAAGPALIRHAGSDLYVFERQGNLLVGLNRTQD</sequence>